<dbReference type="OrthoDB" id="9788332at2"/>
<dbReference type="Proteomes" id="UP000320160">
    <property type="component" value="Unassembled WGS sequence"/>
</dbReference>
<comment type="caution">
    <text evidence="1">The sequence shown here is derived from an EMBL/GenBank/DDBJ whole genome shotgun (WGS) entry which is preliminary data.</text>
</comment>
<proteinExistence type="predicted"/>
<keyword evidence="2" id="KW-1185">Reference proteome</keyword>
<protein>
    <submittedName>
        <fullName evidence="1">DUF2141 domain-containing protein</fullName>
    </submittedName>
</protein>
<accession>A0A553WL01</accession>
<sequence>MCIASISSSSIAQSSSAALNVSFTGIEEKEGAILGAVFNSEDAYNGKGAPVRQIMISADKSEVATALEGLEPGVYAIKAFHDIDGDMKMSTNPYGMPIEPFAFSNNAVGNMGPAKWADAKFEVKPGANAHAIVIK</sequence>
<dbReference type="EMBL" id="VKKU01000001">
    <property type="protein sequence ID" value="TSB05389.1"/>
    <property type="molecule type" value="Genomic_DNA"/>
</dbReference>
<reference evidence="1 2" key="1">
    <citation type="submission" date="2019-07" db="EMBL/GenBank/DDBJ databases">
        <authorList>
            <person name="Park M."/>
        </authorList>
    </citation>
    <scope>NUCLEOTIDE SEQUENCE [LARGE SCALE GENOMIC DNA]</scope>
    <source>
        <strain evidence="1 2">KCTC32445</strain>
    </source>
</reference>
<gene>
    <name evidence="1" type="ORF">FOM92_03720</name>
</gene>
<evidence type="ECO:0000313" key="2">
    <source>
        <dbReference type="Proteomes" id="UP000320160"/>
    </source>
</evidence>
<dbReference type="Pfam" id="PF09912">
    <property type="entry name" value="DUF2141"/>
    <property type="match status" value="1"/>
</dbReference>
<evidence type="ECO:0000313" key="1">
    <source>
        <dbReference type="EMBL" id="TSB05389.1"/>
    </source>
</evidence>
<organism evidence="1 2">
    <name type="scientific">Sphingorhabdus contaminans</name>
    <dbReference type="NCBI Taxonomy" id="1343899"/>
    <lineage>
        <taxon>Bacteria</taxon>
        <taxon>Pseudomonadati</taxon>
        <taxon>Pseudomonadota</taxon>
        <taxon>Alphaproteobacteria</taxon>
        <taxon>Sphingomonadales</taxon>
        <taxon>Sphingomonadaceae</taxon>
        <taxon>Sphingorhabdus</taxon>
    </lineage>
</organism>
<dbReference type="InterPro" id="IPR018673">
    <property type="entry name" value="DUF2141"/>
</dbReference>
<name>A0A553WL01_9SPHN</name>
<dbReference type="AlphaFoldDB" id="A0A553WL01"/>